<comment type="similarity">
    <text evidence="2 9">Belongs to the gluconokinase GntK/GntV family.</text>
</comment>
<reference evidence="10 11" key="3">
    <citation type="journal article" date="2015" name="Genome Announc.">
        <title>Draft Genome Sequence of the Archiascomycetous Yeast Saitoella complicata.</title>
        <authorList>
            <person name="Yamauchi K."/>
            <person name="Kondo S."/>
            <person name="Hamamoto M."/>
            <person name="Takahashi Y."/>
            <person name="Ogura Y."/>
            <person name="Hayashi T."/>
            <person name="Nishida H."/>
        </authorList>
    </citation>
    <scope>NUCLEOTIDE SEQUENCE [LARGE SCALE GENOMIC DNA]</scope>
    <source>
        <strain evidence="10 11">NRRL Y-17804</strain>
    </source>
</reference>
<evidence type="ECO:0000256" key="1">
    <source>
        <dbReference type="ARBA" id="ARBA00004875"/>
    </source>
</evidence>
<dbReference type="RefSeq" id="XP_019027133.1">
    <property type="nucleotide sequence ID" value="XM_019165602.1"/>
</dbReference>
<dbReference type="SUPFAM" id="SSF52540">
    <property type="entry name" value="P-loop containing nucleoside triphosphate hydrolases"/>
    <property type="match status" value="1"/>
</dbReference>
<dbReference type="EC" id="2.7.1.12" evidence="3 9"/>
<dbReference type="UniPathway" id="UPA00792"/>
<dbReference type="STRING" id="698492.A0A0E9NJ04"/>
<dbReference type="PANTHER" id="PTHR43442:SF3">
    <property type="entry name" value="GLUCONOKINASE-RELATED"/>
    <property type="match status" value="1"/>
</dbReference>
<evidence type="ECO:0000256" key="5">
    <source>
        <dbReference type="ARBA" id="ARBA00022741"/>
    </source>
</evidence>
<keyword evidence="4 9" id="KW-0808">Transferase</keyword>
<comment type="pathway">
    <text evidence="1 9">Carbohydrate acid metabolism; D-gluconate degradation.</text>
</comment>
<evidence type="ECO:0000313" key="11">
    <source>
        <dbReference type="Proteomes" id="UP000033140"/>
    </source>
</evidence>
<dbReference type="GO" id="GO:0005737">
    <property type="term" value="C:cytoplasm"/>
    <property type="evidence" value="ECO:0007669"/>
    <property type="project" value="TreeGrafter"/>
</dbReference>
<evidence type="ECO:0000256" key="9">
    <source>
        <dbReference type="RuleBase" id="RU363066"/>
    </source>
</evidence>
<evidence type="ECO:0000313" key="10">
    <source>
        <dbReference type="EMBL" id="GAO49365.1"/>
    </source>
</evidence>
<dbReference type="CDD" id="cd02021">
    <property type="entry name" value="GntK"/>
    <property type="match status" value="1"/>
</dbReference>
<keyword evidence="6 9" id="KW-0418">Kinase</keyword>
<evidence type="ECO:0000256" key="6">
    <source>
        <dbReference type="ARBA" id="ARBA00022777"/>
    </source>
</evidence>
<dbReference type="Gene3D" id="3.40.50.300">
    <property type="entry name" value="P-loop containing nucleotide triphosphate hydrolases"/>
    <property type="match status" value="1"/>
</dbReference>
<comment type="catalytic activity">
    <reaction evidence="8 9">
        <text>D-gluconate + ATP = 6-phospho-D-gluconate + ADP + H(+)</text>
        <dbReference type="Rhea" id="RHEA:19433"/>
        <dbReference type="ChEBI" id="CHEBI:15378"/>
        <dbReference type="ChEBI" id="CHEBI:18391"/>
        <dbReference type="ChEBI" id="CHEBI:30616"/>
        <dbReference type="ChEBI" id="CHEBI:58759"/>
        <dbReference type="ChEBI" id="CHEBI:456216"/>
        <dbReference type="EC" id="2.7.1.12"/>
    </reaction>
</comment>
<dbReference type="GO" id="GO:0046316">
    <property type="term" value="F:gluconokinase activity"/>
    <property type="evidence" value="ECO:0007669"/>
    <property type="project" value="UniProtKB-EC"/>
</dbReference>
<comment type="caution">
    <text evidence="10">The sequence shown here is derived from an EMBL/GenBank/DDBJ whole genome shotgun (WGS) entry which is preliminary data.</text>
</comment>
<keyword evidence="11" id="KW-1185">Reference proteome</keyword>
<evidence type="ECO:0000256" key="2">
    <source>
        <dbReference type="ARBA" id="ARBA00008420"/>
    </source>
</evidence>
<organism evidence="10 11">
    <name type="scientific">Saitoella complicata (strain BCRC 22490 / CBS 7301 / JCM 7358 / NBRC 10748 / NRRL Y-17804)</name>
    <dbReference type="NCBI Taxonomy" id="698492"/>
    <lineage>
        <taxon>Eukaryota</taxon>
        <taxon>Fungi</taxon>
        <taxon>Dikarya</taxon>
        <taxon>Ascomycota</taxon>
        <taxon>Taphrinomycotina</taxon>
        <taxon>Taphrinomycotina incertae sedis</taxon>
        <taxon>Saitoella</taxon>
    </lineage>
</organism>
<keyword evidence="5 9" id="KW-0547">Nucleotide-binding</keyword>
<dbReference type="GO" id="GO:0005524">
    <property type="term" value="F:ATP binding"/>
    <property type="evidence" value="ECO:0007669"/>
    <property type="project" value="UniProtKB-KW"/>
</dbReference>
<reference evidence="10 11" key="2">
    <citation type="journal article" date="2014" name="J. Gen. Appl. Microbiol.">
        <title>The early diverging ascomycetous budding yeast Saitoella complicata has three histone deacetylases belonging to the Clr6, Hos2, and Rpd3 lineages.</title>
        <authorList>
            <person name="Nishida H."/>
            <person name="Matsumoto T."/>
            <person name="Kondo S."/>
            <person name="Hamamoto M."/>
            <person name="Yoshikawa H."/>
        </authorList>
    </citation>
    <scope>NUCLEOTIDE SEQUENCE [LARGE SCALE GENOMIC DNA]</scope>
    <source>
        <strain evidence="10 11">NRRL Y-17804</strain>
    </source>
</reference>
<reference evidence="10 11" key="1">
    <citation type="journal article" date="2011" name="J. Gen. Appl. Microbiol.">
        <title>Draft genome sequencing of the enigmatic yeast Saitoella complicata.</title>
        <authorList>
            <person name="Nishida H."/>
            <person name="Hamamoto M."/>
            <person name="Sugiyama J."/>
        </authorList>
    </citation>
    <scope>NUCLEOTIDE SEQUENCE [LARGE SCALE GENOMIC DNA]</scope>
    <source>
        <strain evidence="10 11">NRRL Y-17804</strain>
    </source>
</reference>
<dbReference type="Proteomes" id="UP000033140">
    <property type="component" value="Unassembled WGS sequence"/>
</dbReference>
<dbReference type="AlphaFoldDB" id="A0A0E9NJ04"/>
<dbReference type="GO" id="GO:0005975">
    <property type="term" value="P:carbohydrate metabolic process"/>
    <property type="evidence" value="ECO:0007669"/>
    <property type="project" value="InterPro"/>
</dbReference>
<accession>A0A0E9NJ04</accession>
<keyword evidence="7 9" id="KW-0067">ATP-binding</keyword>
<evidence type="ECO:0000256" key="8">
    <source>
        <dbReference type="ARBA" id="ARBA00048090"/>
    </source>
</evidence>
<dbReference type="PANTHER" id="PTHR43442">
    <property type="entry name" value="GLUCONOKINASE-RELATED"/>
    <property type="match status" value="1"/>
</dbReference>
<protein>
    <recommendedName>
        <fullName evidence="3 9">Gluconokinase</fullName>
        <ecNumber evidence="3 9">2.7.1.12</ecNumber>
    </recommendedName>
</protein>
<evidence type="ECO:0000256" key="7">
    <source>
        <dbReference type="ARBA" id="ARBA00022840"/>
    </source>
</evidence>
<name>A0A0E9NJ04_SAICN</name>
<evidence type="ECO:0000256" key="3">
    <source>
        <dbReference type="ARBA" id="ARBA00012054"/>
    </source>
</evidence>
<gene>
    <name evidence="10" type="ORF">G7K_3516-t1</name>
</gene>
<sequence>MVKPIIVVAGPASCGKTSAAEAISQELRFTYLEGDDYHPPENIKKMSEGHALTDDDRWPWLERLREAAIKAAEDPEADGVVVTCSALKKKYRDVLNKAEQLEHVTVWYMFLIATAEELAHRIEMRQGHFMKKEMLQSQLDALELPKQGEEKSVQINVMGTKEENKQKIIAETKWILAESAKVSTSSADSGIVA</sequence>
<evidence type="ECO:0000256" key="4">
    <source>
        <dbReference type="ARBA" id="ARBA00022679"/>
    </source>
</evidence>
<dbReference type="InterPro" id="IPR006001">
    <property type="entry name" value="Therm_gnt_kin"/>
</dbReference>
<proteinExistence type="inferred from homology"/>
<dbReference type="OMA" id="YEGDDYH"/>
<dbReference type="NCBIfam" id="TIGR01313">
    <property type="entry name" value="therm_gnt_kin"/>
    <property type="match status" value="1"/>
</dbReference>
<dbReference type="Pfam" id="PF13671">
    <property type="entry name" value="AAA_33"/>
    <property type="match status" value="1"/>
</dbReference>
<dbReference type="EMBL" id="BACD03000022">
    <property type="protein sequence ID" value="GAO49365.1"/>
    <property type="molecule type" value="Genomic_DNA"/>
</dbReference>
<dbReference type="InterPro" id="IPR027417">
    <property type="entry name" value="P-loop_NTPase"/>
</dbReference>
<dbReference type="OrthoDB" id="275177at2759"/>